<keyword evidence="2" id="KW-0732">Signal</keyword>
<feature type="signal peptide" evidence="2">
    <location>
        <begin position="1"/>
        <end position="19"/>
    </location>
</feature>
<sequence>MISAFLLAIAGLSATPASAYPAYGTDTVRSLKGHPSLPVAAKAEKSAATQAKCHPEPSKGRTCRHHVAQTKQERQNAPALAEASNVTSGESMQ</sequence>
<feature type="compositionally biased region" description="Polar residues" evidence="1">
    <location>
        <begin position="84"/>
        <end position="93"/>
    </location>
</feature>
<evidence type="ECO:0000313" key="4">
    <source>
        <dbReference type="Proteomes" id="UP001162880"/>
    </source>
</evidence>
<dbReference type="RefSeq" id="WP_243989654.1">
    <property type="nucleotide sequence ID" value="NZ_JALHLE010000001.1"/>
</dbReference>
<proteinExistence type="predicted"/>
<evidence type="ECO:0000313" key="3">
    <source>
        <dbReference type="EMBL" id="MCJ2176970.1"/>
    </source>
</evidence>
<comment type="caution">
    <text evidence="3">The sequence shown here is derived from an EMBL/GenBank/DDBJ whole genome shotgun (WGS) entry which is preliminary data.</text>
</comment>
<keyword evidence="4" id="KW-1185">Reference proteome</keyword>
<protein>
    <submittedName>
        <fullName evidence="3">Uncharacterized protein</fullName>
    </submittedName>
</protein>
<feature type="region of interest" description="Disordered" evidence="1">
    <location>
        <begin position="68"/>
        <end position="93"/>
    </location>
</feature>
<accession>A0ABT0AWD8</accession>
<reference evidence="3" key="1">
    <citation type="submission" date="2022-03" db="EMBL/GenBank/DDBJ databases">
        <title>Identification of a novel bacterium isolated from mangrove sediments.</title>
        <authorList>
            <person name="Pan X."/>
        </authorList>
    </citation>
    <scope>NUCLEOTIDE SEQUENCE</scope>
    <source>
        <strain evidence="3">B2580</strain>
    </source>
</reference>
<name>A0ABT0AWD8_9SPHN</name>
<feature type="chain" id="PRO_5046545869" evidence="2">
    <location>
        <begin position="20"/>
        <end position="93"/>
    </location>
</feature>
<evidence type="ECO:0000256" key="2">
    <source>
        <dbReference type="SAM" id="SignalP"/>
    </source>
</evidence>
<dbReference type="Proteomes" id="UP001162880">
    <property type="component" value="Unassembled WGS sequence"/>
</dbReference>
<organism evidence="3 4">
    <name type="scientific">Novosphingobium album</name>
    <name type="common">ex Hu et al. 2023</name>
    <dbReference type="NCBI Taxonomy" id="2930093"/>
    <lineage>
        <taxon>Bacteria</taxon>
        <taxon>Pseudomonadati</taxon>
        <taxon>Pseudomonadota</taxon>
        <taxon>Alphaproteobacteria</taxon>
        <taxon>Sphingomonadales</taxon>
        <taxon>Sphingomonadaceae</taxon>
        <taxon>Novosphingobium</taxon>
    </lineage>
</organism>
<gene>
    <name evidence="3" type="ORF">MTR64_00175</name>
</gene>
<dbReference type="EMBL" id="JALHLE010000001">
    <property type="protein sequence ID" value="MCJ2176970.1"/>
    <property type="molecule type" value="Genomic_DNA"/>
</dbReference>
<evidence type="ECO:0000256" key="1">
    <source>
        <dbReference type="SAM" id="MobiDB-lite"/>
    </source>
</evidence>